<feature type="compositionally biased region" description="Low complexity" evidence="1">
    <location>
        <begin position="121"/>
        <end position="157"/>
    </location>
</feature>
<keyword evidence="2" id="KW-0472">Membrane</keyword>
<dbReference type="Proteomes" id="UP001190700">
    <property type="component" value="Unassembled WGS sequence"/>
</dbReference>
<feature type="region of interest" description="Disordered" evidence="1">
    <location>
        <begin position="73"/>
        <end position="157"/>
    </location>
</feature>
<reference evidence="3 4" key="1">
    <citation type="journal article" date="2015" name="Genome Biol. Evol.">
        <title>Comparative Genomics of a Bacterivorous Green Alga Reveals Evolutionary Causalities and Consequences of Phago-Mixotrophic Mode of Nutrition.</title>
        <authorList>
            <person name="Burns J.A."/>
            <person name="Paasch A."/>
            <person name="Narechania A."/>
            <person name="Kim E."/>
        </authorList>
    </citation>
    <scope>NUCLEOTIDE SEQUENCE [LARGE SCALE GENOMIC DNA]</scope>
    <source>
        <strain evidence="3 4">PLY_AMNH</strain>
    </source>
</reference>
<feature type="compositionally biased region" description="Acidic residues" evidence="1">
    <location>
        <begin position="305"/>
        <end position="315"/>
    </location>
</feature>
<organism evidence="3 4">
    <name type="scientific">Cymbomonas tetramitiformis</name>
    <dbReference type="NCBI Taxonomy" id="36881"/>
    <lineage>
        <taxon>Eukaryota</taxon>
        <taxon>Viridiplantae</taxon>
        <taxon>Chlorophyta</taxon>
        <taxon>Pyramimonadophyceae</taxon>
        <taxon>Pyramimonadales</taxon>
        <taxon>Pyramimonadaceae</taxon>
        <taxon>Cymbomonas</taxon>
    </lineage>
</organism>
<feature type="compositionally biased region" description="Polar residues" evidence="1">
    <location>
        <begin position="214"/>
        <end position="224"/>
    </location>
</feature>
<comment type="caution">
    <text evidence="3">The sequence shown here is derived from an EMBL/GenBank/DDBJ whole genome shotgun (WGS) entry which is preliminary data.</text>
</comment>
<feature type="compositionally biased region" description="Acidic residues" evidence="1">
    <location>
        <begin position="234"/>
        <end position="255"/>
    </location>
</feature>
<accession>A0AAE0L2Z9</accession>
<feature type="compositionally biased region" description="Pro residues" evidence="1">
    <location>
        <begin position="80"/>
        <end position="96"/>
    </location>
</feature>
<proteinExistence type="predicted"/>
<feature type="compositionally biased region" description="Low complexity" evidence="1">
    <location>
        <begin position="268"/>
        <end position="291"/>
    </location>
</feature>
<keyword evidence="4" id="KW-1185">Reference proteome</keyword>
<protein>
    <submittedName>
        <fullName evidence="3">Uncharacterized protein</fullName>
    </submittedName>
</protein>
<keyword evidence="2" id="KW-1133">Transmembrane helix</keyword>
<evidence type="ECO:0000313" key="4">
    <source>
        <dbReference type="Proteomes" id="UP001190700"/>
    </source>
</evidence>
<evidence type="ECO:0000256" key="1">
    <source>
        <dbReference type="SAM" id="MobiDB-lite"/>
    </source>
</evidence>
<gene>
    <name evidence="3" type="ORF">CYMTET_21635</name>
</gene>
<sequence length="380" mass="38815">MAEAGAVDAGSVVITGIISGSVVVTSEVTFDEDGDADAFATTLQDDAATVFTYESFADYGTPAATGVSTGASVVVASPPRSSPPPPFPPPPFPPSSAPTAAPTAPPTGAPTAAPTAPPTGAPTVTSTAAPTASPITAAPTGVTEAEEGGSSSSSGSDSDVIIIVSVVLSFVCVSAAVGGYVYYRMFMQGQSDEMEDPDMSFNPTYTAPEDHLRSQATDSLTKRFSPTGAHEVNIDGDTEDEDDSDNEDANDEDSELGGPTKYQSMSSTATRGQALLQAAAAATEPSAARQSSPKAAAEEGSGSDFDSEDDSDQEMEQGHPVKSPTAADPQSPAKMPTRAEALLQSGQEQTAPRSPSNGAIQHTRIEEEDEEESSEYESDD</sequence>
<dbReference type="AlphaFoldDB" id="A0AAE0L2Z9"/>
<name>A0AAE0L2Z9_9CHLO</name>
<evidence type="ECO:0000256" key="2">
    <source>
        <dbReference type="SAM" id="Phobius"/>
    </source>
</evidence>
<evidence type="ECO:0000313" key="3">
    <source>
        <dbReference type="EMBL" id="KAK3269942.1"/>
    </source>
</evidence>
<dbReference type="EMBL" id="LGRX02010656">
    <property type="protein sequence ID" value="KAK3269942.1"/>
    <property type="molecule type" value="Genomic_DNA"/>
</dbReference>
<keyword evidence="2" id="KW-0812">Transmembrane</keyword>
<feature type="transmembrane region" description="Helical" evidence="2">
    <location>
        <begin position="160"/>
        <end position="183"/>
    </location>
</feature>
<feature type="region of interest" description="Disordered" evidence="1">
    <location>
        <begin position="197"/>
        <end position="380"/>
    </location>
</feature>
<feature type="compositionally biased region" description="Acidic residues" evidence="1">
    <location>
        <begin position="366"/>
        <end position="380"/>
    </location>
</feature>
<feature type="compositionally biased region" description="Polar residues" evidence="1">
    <location>
        <begin position="344"/>
        <end position="360"/>
    </location>
</feature>